<dbReference type="RefSeq" id="WP_063340540.1">
    <property type="nucleotide sequence ID" value="NZ_LUKJ01000002.1"/>
</dbReference>
<gene>
    <name evidence="1" type="ORF">A1D17_02840</name>
</gene>
<evidence type="ECO:0000313" key="1">
    <source>
        <dbReference type="EMBL" id="KZN20494.1"/>
    </source>
</evidence>
<reference evidence="2" key="1">
    <citation type="submission" date="2016-03" db="EMBL/GenBank/DDBJ databases">
        <authorList>
            <person name="Ray J."/>
            <person name="Price M."/>
            <person name="Deutschbauer A."/>
        </authorList>
    </citation>
    <scope>NUCLEOTIDE SEQUENCE [LARGE SCALE GENOMIC DNA]</scope>
    <source>
        <strain evidence="2">FW300-N1B4</strain>
    </source>
</reference>
<protein>
    <submittedName>
        <fullName evidence="1">Uncharacterized protein</fullName>
    </submittedName>
</protein>
<reference evidence="1 2" key="2">
    <citation type="journal article" date="2018" name="Nature">
        <title>Mutant phenotypes for thousands of bacterial genes of unknown function.</title>
        <authorList>
            <person name="Price M.N."/>
            <person name="Wetmore K.M."/>
            <person name="Waters R.J."/>
            <person name="Callaghan M."/>
            <person name="Ray J."/>
            <person name="Liu H."/>
            <person name="Kuehl J.V."/>
            <person name="Melnyk R.A."/>
            <person name="Lamson J.S."/>
            <person name="Suh Y."/>
            <person name="Carlson H.K."/>
            <person name="Esquivel Z."/>
            <person name="Sadeeshkumar H."/>
            <person name="Chakraborty R."/>
            <person name="Zane G.M."/>
            <person name="Rubin B.E."/>
            <person name="Wall J.D."/>
            <person name="Visel A."/>
            <person name="Bristow J."/>
            <person name="Blow M.J."/>
            <person name="Arkin A.P."/>
            <person name="Deutschbauer A.M."/>
        </authorList>
    </citation>
    <scope>NUCLEOTIDE SEQUENCE [LARGE SCALE GENOMIC DNA]</scope>
    <source>
        <strain evidence="1 2">FW300-N1B4</strain>
    </source>
</reference>
<proteinExistence type="predicted"/>
<organism evidence="1 2">
    <name type="scientific">Pseudomonas fluorescens</name>
    <dbReference type="NCBI Taxonomy" id="294"/>
    <lineage>
        <taxon>Bacteria</taxon>
        <taxon>Pseudomonadati</taxon>
        <taxon>Pseudomonadota</taxon>
        <taxon>Gammaproteobacteria</taxon>
        <taxon>Pseudomonadales</taxon>
        <taxon>Pseudomonadaceae</taxon>
        <taxon>Pseudomonas</taxon>
    </lineage>
</organism>
<dbReference type="OrthoDB" id="6957392at2"/>
<comment type="caution">
    <text evidence="1">The sequence shown here is derived from an EMBL/GenBank/DDBJ whole genome shotgun (WGS) entry which is preliminary data.</text>
</comment>
<dbReference type="Proteomes" id="UP000076489">
    <property type="component" value="Unassembled WGS sequence"/>
</dbReference>
<sequence length="179" mass="19844">MNPVQIVAPLLSNLPLPSKLIRDIKSREITALKAGIQDLPFPLNTASLWLYCDEAWPHSDADFEGLMFINLAIQADHVYNQAAPGDCYESIIVTPGSLYPTNPLALHWLQPSGSIGYVGLQWEVPFADFERAFEQLRHDLEIMGNQFRTSVELNFAITKPASEYVGPAPGFPLLGKYAS</sequence>
<accession>A0A166QM00</accession>
<name>A0A166QM00_PSEFL</name>
<evidence type="ECO:0000313" key="2">
    <source>
        <dbReference type="Proteomes" id="UP000076489"/>
    </source>
</evidence>
<dbReference type="EMBL" id="LUKJ01000002">
    <property type="protein sequence ID" value="KZN20494.1"/>
    <property type="molecule type" value="Genomic_DNA"/>
</dbReference>
<dbReference type="AlphaFoldDB" id="A0A166QM00"/>